<evidence type="ECO:0000256" key="2">
    <source>
        <dbReference type="ARBA" id="ARBA00004337"/>
    </source>
</evidence>
<dbReference type="PANTHER" id="PTHR12174">
    <property type="entry name" value="SIGNAL PEPTIDE PEPTIDASE"/>
    <property type="match status" value="1"/>
</dbReference>
<dbReference type="FunCoup" id="A0A1D6EH23">
    <property type="interactions" value="1449"/>
</dbReference>
<dbReference type="Pfam" id="PF04258">
    <property type="entry name" value="Peptidase_A22B"/>
    <property type="match status" value="1"/>
</dbReference>
<evidence type="ECO:0000256" key="8">
    <source>
        <dbReference type="ARBA" id="ARBA00022989"/>
    </source>
</evidence>
<comment type="function">
    <text evidence="1">Intramembrane-cleaving aspartic protease (I-CLiP) that cleaves type II membrane signal peptides in the hydrophobic plane of the membrane.</text>
</comment>
<dbReference type="InterPro" id="IPR006639">
    <property type="entry name" value="Preselin/SPP"/>
</dbReference>
<dbReference type="Gene3D" id="3.50.30.30">
    <property type="match status" value="1"/>
</dbReference>
<evidence type="ECO:0000256" key="7">
    <source>
        <dbReference type="ARBA" id="ARBA00022801"/>
    </source>
</evidence>
<dbReference type="Pfam" id="PF02225">
    <property type="entry name" value="PA"/>
    <property type="match status" value="1"/>
</dbReference>
<evidence type="ECO:0000256" key="4">
    <source>
        <dbReference type="ARBA" id="ARBA00022692"/>
    </source>
</evidence>
<organism evidence="13">
    <name type="scientific">Zea mays</name>
    <name type="common">Maize</name>
    <dbReference type="NCBI Taxonomy" id="4577"/>
    <lineage>
        <taxon>Eukaryota</taxon>
        <taxon>Viridiplantae</taxon>
        <taxon>Streptophyta</taxon>
        <taxon>Embryophyta</taxon>
        <taxon>Tracheophyta</taxon>
        <taxon>Spermatophyta</taxon>
        <taxon>Magnoliopsida</taxon>
        <taxon>Liliopsida</taxon>
        <taxon>Poales</taxon>
        <taxon>Poaceae</taxon>
        <taxon>PACMAD clade</taxon>
        <taxon>Panicoideae</taxon>
        <taxon>Andropogonodae</taxon>
        <taxon>Andropogoneae</taxon>
        <taxon>Tripsacinae</taxon>
        <taxon>Zea</taxon>
    </lineage>
</organism>
<keyword evidence="8" id="KW-1133">Transmembrane helix</keyword>
<comment type="subcellular location">
    <subcellularLocation>
        <location evidence="2">Endosome membrane</location>
        <topology evidence="2">Multi-pass membrane protein</topology>
    </subcellularLocation>
</comment>
<reference evidence="13" key="1">
    <citation type="submission" date="2015-12" db="EMBL/GenBank/DDBJ databases">
        <title>Update maize B73 reference genome by single molecule sequencing technologies.</title>
        <authorList>
            <consortium name="Maize Genome Sequencing Project"/>
            <person name="Ware D."/>
        </authorList>
    </citation>
    <scope>NUCLEOTIDE SEQUENCE [LARGE SCALE GENOMIC DNA]</scope>
    <source>
        <tissue evidence="13">Seedling</tissue>
    </source>
</reference>
<dbReference type="ExpressionAtlas" id="A0A1D6EH23">
    <property type="expression patterns" value="baseline and differential"/>
</dbReference>
<dbReference type="FunFam" id="3.50.30.30:FF:000007">
    <property type="entry name" value="Signal peptide peptidase-like 3"/>
    <property type="match status" value="1"/>
</dbReference>
<evidence type="ECO:0000256" key="5">
    <source>
        <dbReference type="ARBA" id="ARBA00022729"/>
    </source>
</evidence>
<evidence type="ECO:0000256" key="6">
    <source>
        <dbReference type="ARBA" id="ARBA00022753"/>
    </source>
</evidence>
<gene>
    <name evidence="13" type="ORF">ZEAMMB73_Zm00001d004702</name>
</gene>
<evidence type="ECO:0000256" key="10">
    <source>
        <dbReference type="ARBA" id="ARBA00023180"/>
    </source>
</evidence>
<evidence type="ECO:0000256" key="9">
    <source>
        <dbReference type="ARBA" id="ARBA00023136"/>
    </source>
</evidence>
<protein>
    <submittedName>
        <fullName evidence="13">Signal peptide peptidase-like 3</fullName>
    </submittedName>
</protein>
<dbReference type="CDD" id="cd02132">
    <property type="entry name" value="PA_GO-like"/>
    <property type="match status" value="1"/>
</dbReference>
<keyword evidence="4" id="KW-0812">Transmembrane</keyword>
<evidence type="ECO:0000256" key="3">
    <source>
        <dbReference type="ARBA" id="ARBA00006859"/>
    </source>
</evidence>
<dbReference type="InterPro" id="IPR026960">
    <property type="entry name" value="RVT-Znf"/>
</dbReference>
<dbReference type="Pfam" id="PF13966">
    <property type="entry name" value="zf-RVT"/>
    <property type="match status" value="1"/>
</dbReference>
<keyword evidence="7" id="KW-0378">Hydrolase</keyword>
<dbReference type="SUPFAM" id="SSF52025">
    <property type="entry name" value="PA domain"/>
    <property type="match status" value="1"/>
</dbReference>
<sequence length="764" mass="85067">MASDNRASVFPFAAAVLVVLLAGGAAADDASSDDDAGTSRTPGCSNKFQLVKVKNWVNGTEGTTFVGLSAKFGAPLPRDIHEAKKSFAVLSNPIDCCSNLTSKLTSSVAIATRGECAFTEKANIAQASGSTGLLVINDNEELYKMVCGENDTSINVTIPVVMIPQSAGKKLKNLLHHGASVEVQLYSPNRPTVDLSACFLWIMAVGTIVCASLWTEFVTCEQVDERYNQLTRKDGPDTGTKYREDKEVFEISAKGAFIFIIVASVFLLLLFYFMSSWFVWVLIVLFCIGGIEGMHACLVTLLARIFKDCGQKTVQLPVLGEVLILSVGIVPFCAVFAILWAVYRHASFAWIGQDVLGICLMITVLQMARLPNIKVASALLSAAFVYDIFWVFISPLIFHESVMIAVARGDNTGESIPMLLRIPRFFDPWGGYDMIGFGDIIFPGLLVGFSYRFDRANRKGVLSGYFLWLIVGYAVDRWVDGSRIQDFAPAVVANVGKRALSSRTVAHALENWQWVSDIVTPLNLSGLQQYLNLWDTLRGVVLTQEADRHVWIHSSSGQFSSKSCYKAFFLGSITFEPWKRLWKSWAPPKCKFFIWLAIRNKCWTADRLQKRGLDHLEVCPLCDQEPENIQHLLCTCVFSRQFWYYILSSLGMANLSPDSNESSFADWWAKVSKQVHKSKRRGFNSIIILGAWCLCLHRNKVVFDGVSPSIIGIKAIFWMKLNSGGLPVLGILRLWFLVLEFLGQGFFWVISEEQAFSLRILRCS</sequence>
<evidence type="ECO:0000256" key="1">
    <source>
        <dbReference type="ARBA" id="ARBA00003012"/>
    </source>
</evidence>
<dbReference type="GO" id="GO:0010008">
    <property type="term" value="C:endosome membrane"/>
    <property type="evidence" value="ECO:0007669"/>
    <property type="project" value="UniProtKB-SubCell"/>
</dbReference>
<dbReference type="GO" id="GO:0042500">
    <property type="term" value="F:aspartic endopeptidase activity, intramembrane cleaving"/>
    <property type="evidence" value="ECO:0007669"/>
    <property type="project" value="InterPro"/>
</dbReference>
<keyword evidence="9" id="KW-0472">Membrane</keyword>
<proteinExistence type="inferred from homology"/>
<dbReference type="InterPro" id="IPR046450">
    <property type="entry name" value="PA_dom_sf"/>
</dbReference>
<dbReference type="InterPro" id="IPR003137">
    <property type="entry name" value="PA_domain"/>
</dbReference>
<feature type="domain" description="Reverse transcriptase zinc-binding" evidence="12">
    <location>
        <begin position="559"/>
        <end position="643"/>
    </location>
</feature>
<evidence type="ECO:0000259" key="12">
    <source>
        <dbReference type="Pfam" id="PF13966"/>
    </source>
</evidence>
<dbReference type="InterPro" id="IPR007369">
    <property type="entry name" value="Peptidase_A22B_SPP"/>
</dbReference>
<dbReference type="SMART" id="SM00730">
    <property type="entry name" value="PSN"/>
    <property type="match status" value="1"/>
</dbReference>
<dbReference type="AlphaFoldDB" id="A0A1D6EH23"/>
<name>A0A1D6EH23_MAIZE</name>
<dbReference type="EMBL" id="CM007648">
    <property type="protein sequence ID" value="ONM19438.1"/>
    <property type="molecule type" value="Genomic_DNA"/>
</dbReference>
<keyword evidence="10" id="KW-0325">Glycoprotein</keyword>
<dbReference type="InParanoid" id="A0A1D6EH23"/>
<feature type="domain" description="PA" evidence="11">
    <location>
        <begin position="103"/>
        <end position="171"/>
    </location>
</feature>
<evidence type="ECO:0000259" key="11">
    <source>
        <dbReference type="Pfam" id="PF02225"/>
    </source>
</evidence>
<accession>A0A1D6EH23</accession>
<evidence type="ECO:0000313" key="13">
    <source>
        <dbReference type="EMBL" id="ONM19438.1"/>
    </source>
</evidence>
<comment type="similarity">
    <text evidence="3">Belongs to the peptidase A22B family.</text>
</comment>
<keyword evidence="5" id="KW-0732">Signal</keyword>
<dbReference type="IntAct" id="A0A1D6EH23">
    <property type="interactions" value="10"/>
</dbReference>
<dbReference type="PANTHER" id="PTHR12174:SF90">
    <property type="entry name" value="SIGNAL PEPTIDE PEPTIDASE-LIKE 3"/>
    <property type="match status" value="1"/>
</dbReference>
<keyword evidence="6" id="KW-0967">Endosome</keyword>